<comment type="subcellular location">
    <subcellularLocation>
        <location evidence="1">Membrane</location>
        <topology evidence="1">Multi-pass membrane protein</topology>
    </subcellularLocation>
</comment>
<dbReference type="Pfam" id="PF01184">
    <property type="entry name" value="Gpr1_Fun34_YaaH"/>
    <property type="match status" value="1"/>
</dbReference>
<evidence type="ECO:0000256" key="2">
    <source>
        <dbReference type="ARBA" id="ARBA00005587"/>
    </source>
</evidence>
<feature type="transmembrane region" description="Helical" evidence="7">
    <location>
        <begin position="245"/>
        <end position="270"/>
    </location>
</feature>
<dbReference type="Proteomes" id="UP000054481">
    <property type="component" value="Unassembled WGS sequence"/>
</dbReference>
<dbReference type="GO" id="GO:0015123">
    <property type="term" value="F:acetate transmembrane transporter activity"/>
    <property type="evidence" value="ECO:0007669"/>
    <property type="project" value="TreeGrafter"/>
</dbReference>
<evidence type="ECO:0000256" key="1">
    <source>
        <dbReference type="ARBA" id="ARBA00004141"/>
    </source>
</evidence>
<dbReference type="OrthoDB" id="3648309at2759"/>
<protein>
    <recommendedName>
        <fullName evidence="10">Protein alcS</fullName>
    </recommendedName>
</protein>
<name>A0A0F7ZMD0_9HYPO</name>
<evidence type="ECO:0000256" key="5">
    <source>
        <dbReference type="ARBA" id="ARBA00023136"/>
    </source>
</evidence>
<evidence type="ECO:0000256" key="6">
    <source>
        <dbReference type="SAM" id="MobiDB-lite"/>
    </source>
</evidence>
<reference evidence="8 9" key="1">
    <citation type="journal article" date="2014" name="Genome Biol. Evol.">
        <title>Comparative genomics and transcriptomics analyses reveal divergent lifestyle features of nematode endoparasitic fungus Hirsutella minnesotensis.</title>
        <authorList>
            <person name="Lai Y."/>
            <person name="Liu K."/>
            <person name="Zhang X."/>
            <person name="Zhang X."/>
            <person name="Li K."/>
            <person name="Wang N."/>
            <person name="Shu C."/>
            <person name="Wu Y."/>
            <person name="Wang C."/>
            <person name="Bushley K.E."/>
            <person name="Xiang M."/>
            <person name="Liu X."/>
        </authorList>
    </citation>
    <scope>NUCLEOTIDE SEQUENCE [LARGE SCALE GENOMIC DNA]</scope>
    <source>
        <strain evidence="8 9">3608</strain>
    </source>
</reference>
<feature type="transmembrane region" description="Helical" evidence="7">
    <location>
        <begin position="207"/>
        <end position="225"/>
    </location>
</feature>
<dbReference type="EMBL" id="KQ030556">
    <property type="protein sequence ID" value="KJZ71945.1"/>
    <property type="molecule type" value="Genomic_DNA"/>
</dbReference>
<feature type="transmembrane region" description="Helical" evidence="7">
    <location>
        <begin position="136"/>
        <end position="163"/>
    </location>
</feature>
<evidence type="ECO:0008006" key="10">
    <source>
        <dbReference type="Google" id="ProtNLM"/>
    </source>
</evidence>
<feature type="transmembrane region" description="Helical" evidence="7">
    <location>
        <begin position="72"/>
        <end position="90"/>
    </location>
</feature>
<dbReference type="InterPro" id="IPR051633">
    <property type="entry name" value="AceTr"/>
</dbReference>
<keyword evidence="5 7" id="KW-0472">Membrane</keyword>
<feature type="transmembrane region" description="Helical" evidence="7">
    <location>
        <begin position="110"/>
        <end position="129"/>
    </location>
</feature>
<evidence type="ECO:0000313" key="8">
    <source>
        <dbReference type="EMBL" id="KJZ71945.1"/>
    </source>
</evidence>
<gene>
    <name evidence="8" type="ORF">HIM_08625</name>
</gene>
<keyword evidence="9" id="KW-1185">Reference proteome</keyword>
<feature type="region of interest" description="Disordered" evidence="6">
    <location>
        <begin position="1"/>
        <end position="35"/>
    </location>
</feature>
<evidence type="ECO:0000256" key="3">
    <source>
        <dbReference type="ARBA" id="ARBA00022692"/>
    </source>
</evidence>
<evidence type="ECO:0000256" key="4">
    <source>
        <dbReference type="ARBA" id="ARBA00022989"/>
    </source>
</evidence>
<dbReference type="GO" id="GO:0005886">
    <property type="term" value="C:plasma membrane"/>
    <property type="evidence" value="ECO:0007669"/>
    <property type="project" value="TreeGrafter"/>
</dbReference>
<evidence type="ECO:0000313" key="9">
    <source>
        <dbReference type="Proteomes" id="UP000054481"/>
    </source>
</evidence>
<accession>A0A0F7ZMD0</accession>
<feature type="compositionally biased region" description="Basic and acidic residues" evidence="6">
    <location>
        <begin position="1"/>
        <end position="21"/>
    </location>
</feature>
<keyword evidence="3 7" id="KW-0812">Transmembrane</keyword>
<comment type="similarity">
    <text evidence="2">Belongs to the acetate uptake transporter (AceTr) (TC 2.A.96) family.</text>
</comment>
<sequence length="299" mass="32516">MNKQMGDDRVPPKDEGRYYRDEMDDGGEAADGSDSALRKFRTATSISMSPELFEKLYLSPQNRVKGNLRATFANPSPIGLAGFLLCLTPLSMDLMGWRGAGANGSANSGAFYFQGGFLMNLGCILEWVIGNTLPAVVFGVYGTFWLAFAASLNPAFGAMTLFAPPDAKSPLAGLKTEPYNASLAWWFLFMGLISFIFLVCSVRTNVCFFIIFLCLVISFNLQVAGNLASAENFTGNEHYVSKIRVGAGAATFVACWSGWYILTASLLAAVDFPFQLPVGDLSTVVKGKQQRSGKYVRRE</sequence>
<organism evidence="8 9">
    <name type="scientific">Hirsutella minnesotensis 3608</name>
    <dbReference type="NCBI Taxonomy" id="1043627"/>
    <lineage>
        <taxon>Eukaryota</taxon>
        <taxon>Fungi</taxon>
        <taxon>Dikarya</taxon>
        <taxon>Ascomycota</taxon>
        <taxon>Pezizomycotina</taxon>
        <taxon>Sordariomycetes</taxon>
        <taxon>Hypocreomycetidae</taxon>
        <taxon>Hypocreales</taxon>
        <taxon>Ophiocordycipitaceae</taxon>
        <taxon>Hirsutella</taxon>
    </lineage>
</organism>
<proteinExistence type="inferred from homology"/>
<evidence type="ECO:0000256" key="7">
    <source>
        <dbReference type="SAM" id="Phobius"/>
    </source>
</evidence>
<dbReference type="AlphaFoldDB" id="A0A0F7ZMD0"/>
<dbReference type="InterPro" id="IPR000791">
    <property type="entry name" value="Gpr1/Fun34/SatP-like"/>
</dbReference>
<keyword evidence="4 7" id="KW-1133">Transmembrane helix</keyword>
<dbReference type="PANTHER" id="PTHR31123">
    <property type="entry name" value="ACCUMULATION OF DYADS PROTEIN 2-RELATED"/>
    <property type="match status" value="1"/>
</dbReference>
<feature type="transmembrane region" description="Helical" evidence="7">
    <location>
        <begin position="183"/>
        <end position="200"/>
    </location>
</feature>
<dbReference type="PANTHER" id="PTHR31123:SF4">
    <property type="entry name" value="PROTEIN ALCS"/>
    <property type="match status" value="1"/>
</dbReference>